<dbReference type="KEGG" id="kmn:HW532_17485"/>
<dbReference type="RefSeq" id="WP_213161700.1">
    <property type="nucleotide sequence ID" value="NZ_CP058214.1"/>
</dbReference>
<dbReference type="AlphaFoldDB" id="A0A7S8C6K5"/>
<gene>
    <name evidence="3" type="ORF">HW532_17485</name>
</gene>
<feature type="coiled-coil region" evidence="1">
    <location>
        <begin position="34"/>
        <end position="61"/>
    </location>
</feature>
<sequence length="126" mass="11581">MTINALSGLSGSIQGAGVPGAAGGAGAVDDKEFLAQLLKQLLNASNEKDDLSGLLDKLASQSADDAKGSSACSGAGAANAGNGAGANGGSNGGGCDSGCGSNGAQAAQTAGVAAGPQGLGGSLRFQ</sequence>
<feature type="compositionally biased region" description="Gly residues" evidence="2">
    <location>
        <begin position="117"/>
        <end position="126"/>
    </location>
</feature>
<feature type="compositionally biased region" description="Low complexity" evidence="2">
    <location>
        <begin position="102"/>
        <end position="116"/>
    </location>
</feature>
<keyword evidence="1" id="KW-0175">Coiled coil</keyword>
<protein>
    <submittedName>
        <fullName evidence="3">Uncharacterized protein</fullName>
    </submittedName>
</protein>
<dbReference type="Proteomes" id="UP000593594">
    <property type="component" value="Chromosome"/>
</dbReference>
<proteinExistence type="predicted"/>
<feature type="region of interest" description="Disordered" evidence="2">
    <location>
        <begin position="99"/>
        <end position="126"/>
    </location>
</feature>
<evidence type="ECO:0000256" key="2">
    <source>
        <dbReference type="SAM" id="MobiDB-lite"/>
    </source>
</evidence>
<evidence type="ECO:0000313" key="4">
    <source>
        <dbReference type="Proteomes" id="UP000593594"/>
    </source>
</evidence>
<accession>A0A7S8C6K5</accession>
<evidence type="ECO:0000313" key="3">
    <source>
        <dbReference type="EMBL" id="QPC44333.1"/>
    </source>
</evidence>
<keyword evidence="4" id="KW-1185">Reference proteome</keyword>
<name>A0A7S8C6K5_9HYPH</name>
<evidence type="ECO:0000256" key="1">
    <source>
        <dbReference type="SAM" id="Coils"/>
    </source>
</evidence>
<organism evidence="3 4">
    <name type="scientific">Kaustia mangrovi</name>
    <dbReference type="NCBI Taxonomy" id="2593653"/>
    <lineage>
        <taxon>Bacteria</taxon>
        <taxon>Pseudomonadati</taxon>
        <taxon>Pseudomonadota</taxon>
        <taxon>Alphaproteobacteria</taxon>
        <taxon>Hyphomicrobiales</taxon>
        <taxon>Parvibaculaceae</taxon>
        <taxon>Kaustia</taxon>
    </lineage>
</organism>
<reference evidence="3 4" key="1">
    <citation type="submission" date="2020-06" db="EMBL/GenBank/DDBJ databases">
        <title>Genome sequence of 2 isolates from Red Sea Mangroves.</title>
        <authorList>
            <person name="Sefrji F."/>
            <person name="Michoud G."/>
            <person name="Merlino G."/>
            <person name="Daffonchio D."/>
        </authorList>
    </citation>
    <scope>NUCLEOTIDE SEQUENCE [LARGE SCALE GENOMIC DNA]</scope>
    <source>
        <strain evidence="3 4">R1DC25</strain>
    </source>
</reference>
<dbReference type="EMBL" id="CP058214">
    <property type="protein sequence ID" value="QPC44333.1"/>
    <property type="molecule type" value="Genomic_DNA"/>
</dbReference>